<evidence type="ECO:0000313" key="2">
    <source>
        <dbReference type="Proteomes" id="UP001610446"/>
    </source>
</evidence>
<accession>A0ABR4KYC2</accession>
<evidence type="ECO:0000313" key="1">
    <source>
        <dbReference type="EMBL" id="KAL2857281.1"/>
    </source>
</evidence>
<keyword evidence="2" id="KW-1185">Reference proteome</keyword>
<proteinExistence type="predicted"/>
<name>A0ABR4KYC2_9EURO</name>
<sequence>MRGRPLLAFYNQKQRGTQVMSRMILLLSAPSLDAVHATPQSLDLHIPPKISPLNHRQLLIGDALNQIKPLRAECQALLSEFAAYFTQVRFAAGHIICLFVNNLEECFVSGGWETQVCWRTWGSSGPLHL</sequence>
<dbReference type="EMBL" id="JBFXLU010000004">
    <property type="protein sequence ID" value="KAL2857281.1"/>
    <property type="molecule type" value="Genomic_DNA"/>
</dbReference>
<protein>
    <submittedName>
        <fullName evidence="1">Uncharacterized protein</fullName>
    </submittedName>
</protein>
<reference evidence="1 2" key="1">
    <citation type="submission" date="2024-07" db="EMBL/GenBank/DDBJ databases">
        <title>Section-level genome sequencing and comparative genomics of Aspergillus sections Usti and Cavernicolus.</title>
        <authorList>
            <consortium name="Lawrence Berkeley National Laboratory"/>
            <person name="Nybo J.L."/>
            <person name="Vesth T.C."/>
            <person name="Theobald S."/>
            <person name="Frisvad J.C."/>
            <person name="Larsen T.O."/>
            <person name="Kjaerboelling I."/>
            <person name="Rothschild-Mancinelli K."/>
            <person name="Lyhne E.K."/>
            <person name="Kogle M.E."/>
            <person name="Barry K."/>
            <person name="Clum A."/>
            <person name="Na H."/>
            <person name="Ledsgaard L."/>
            <person name="Lin J."/>
            <person name="Lipzen A."/>
            <person name="Kuo A."/>
            <person name="Riley R."/>
            <person name="Mondo S."/>
            <person name="Labutti K."/>
            <person name="Haridas S."/>
            <person name="Pangalinan J."/>
            <person name="Salamov A.A."/>
            <person name="Simmons B.A."/>
            <person name="Magnuson J.K."/>
            <person name="Chen J."/>
            <person name="Drula E."/>
            <person name="Henrissat B."/>
            <person name="Wiebenga A."/>
            <person name="Lubbers R.J."/>
            <person name="Gomes A.C."/>
            <person name="Makela M.R."/>
            <person name="Stajich J."/>
            <person name="Grigoriev I.V."/>
            <person name="Mortensen U.H."/>
            <person name="De Vries R.P."/>
            <person name="Baker S.E."/>
            <person name="Andersen M.R."/>
        </authorList>
    </citation>
    <scope>NUCLEOTIDE SEQUENCE [LARGE SCALE GENOMIC DNA]</scope>
    <source>
        <strain evidence="1 2">CBS 123904</strain>
    </source>
</reference>
<comment type="caution">
    <text evidence="1">The sequence shown here is derived from an EMBL/GenBank/DDBJ whole genome shotgun (WGS) entry which is preliminary data.</text>
</comment>
<gene>
    <name evidence="1" type="ORF">BJY01DRAFT_137370</name>
</gene>
<organism evidence="1 2">
    <name type="scientific">Aspergillus pseudoustus</name>
    <dbReference type="NCBI Taxonomy" id="1810923"/>
    <lineage>
        <taxon>Eukaryota</taxon>
        <taxon>Fungi</taxon>
        <taxon>Dikarya</taxon>
        <taxon>Ascomycota</taxon>
        <taxon>Pezizomycotina</taxon>
        <taxon>Eurotiomycetes</taxon>
        <taxon>Eurotiomycetidae</taxon>
        <taxon>Eurotiales</taxon>
        <taxon>Aspergillaceae</taxon>
        <taxon>Aspergillus</taxon>
        <taxon>Aspergillus subgen. Nidulantes</taxon>
    </lineage>
</organism>
<dbReference type="Proteomes" id="UP001610446">
    <property type="component" value="Unassembled WGS sequence"/>
</dbReference>